<keyword evidence="1" id="KW-0732">Signal</keyword>
<dbReference type="Ensembl" id="ENSLBET00000006474.1">
    <property type="protein sequence ID" value="ENSLBEP00000006173.1"/>
    <property type="gene ID" value="ENSLBEG00000004750.1"/>
</dbReference>
<dbReference type="GeneTree" id="ENSGT00940000159504"/>
<evidence type="ECO:0000259" key="2">
    <source>
        <dbReference type="Pfam" id="PF00085"/>
    </source>
</evidence>
<proteinExistence type="predicted"/>
<dbReference type="PANTHER" id="PTHR22897:SF6">
    <property type="entry name" value="SULFHYDRYL OXIDASE 1"/>
    <property type="match status" value="1"/>
</dbReference>
<dbReference type="Proteomes" id="UP000261660">
    <property type="component" value="Unplaced"/>
</dbReference>
<dbReference type="STRING" id="56723.ENSLBEP00000006173"/>
<dbReference type="Gene3D" id="3.40.30.10">
    <property type="entry name" value="Glutaredoxin"/>
    <property type="match status" value="1"/>
</dbReference>
<dbReference type="InterPro" id="IPR039798">
    <property type="entry name" value="Sulfhydryl_oxidase"/>
</dbReference>
<organism evidence="3 4">
    <name type="scientific">Labrus bergylta</name>
    <name type="common">ballan wrasse</name>
    <dbReference type="NCBI Taxonomy" id="56723"/>
    <lineage>
        <taxon>Eukaryota</taxon>
        <taxon>Metazoa</taxon>
        <taxon>Chordata</taxon>
        <taxon>Craniata</taxon>
        <taxon>Vertebrata</taxon>
        <taxon>Euteleostomi</taxon>
        <taxon>Actinopterygii</taxon>
        <taxon>Neopterygii</taxon>
        <taxon>Teleostei</taxon>
        <taxon>Neoteleostei</taxon>
        <taxon>Acanthomorphata</taxon>
        <taxon>Eupercaria</taxon>
        <taxon>Labriformes</taxon>
        <taxon>Labridae</taxon>
        <taxon>Labrus</taxon>
    </lineage>
</organism>
<dbReference type="AlphaFoldDB" id="A0A3Q3EFN6"/>
<keyword evidence="4" id="KW-1185">Reference proteome</keyword>
<evidence type="ECO:0000313" key="4">
    <source>
        <dbReference type="Proteomes" id="UP000261660"/>
    </source>
</evidence>
<dbReference type="InParanoid" id="A0A3Q3EFN6"/>
<accession>A0A3Q3EFN6</accession>
<dbReference type="PROSITE" id="PS00194">
    <property type="entry name" value="THIOREDOXIN_1"/>
    <property type="match status" value="1"/>
</dbReference>
<dbReference type="GO" id="GO:0000139">
    <property type="term" value="C:Golgi membrane"/>
    <property type="evidence" value="ECO:0007669"/>
    <property type="project" value="TreeGrafter"/>
</dbReference>
<reference evidence="3" key="1">
    <citation type="submission" date="2025-08" db="UniProtKB">
        <authorList>
            <consortium name="Ensembl"/>
        </authorList>
    </citation>
    <scope>IDENTIFICATION</scope>
</reference>
<dbReference type="GO" id="GO:0006457">
    <property type="term" value="P:protein folding"/>
    <property type="evidence" value="ECO:0007669"/>
    <property type="project" value="TreeGrafter"/>
</dbReference>
<dbReference type="PANTHER" id="PTHR22897">
    <property type="entry name" value="QUIESCIN Q6-RELATED SULFHYDRYL OXIDASE"/>
    <property type="match status" value="1"/>
</dbReference>
<protein>
    <recommendedName>
        <fullName evidence="2">Thioredoxin domain-containing protein</fullName>
    </recommendedName>
</protein>
<dbReference type="GO" id="GO:0003756">
    <property type="term" value="F:protein disulfide isomerase activity"/>
    <property type="evidence" value="ECO:0007669"/>
    <property type="project" value="TreeGrafter"/>
</dbReference>
<dbReference type="SUPFAM" id="SSF52833">
    <property type="entry name" value="Thioredoxin-like"/>
    <property type="match status" value="1"/>
</dbReference>
<reference evidence="3" key="2">
    <citation type="submission" date="2025-09" db="UniProtKB">
        <authorList>
            <consortium name="Ensembl"/>
        </authorList>
    </citation>
    <scope>IDENTIFICATION</scope>
</reference>
<feature type="domain" description="Thioredoxin" evidence="2">
    <location>
        <begin position="33"/>
        <end position="79"/>
    </location>
</feature>
<dbReference type="GO" id="GO:0005615">
    <property type="term" value="C:extracellular space"/>
    <property type="evidence" value="ECO:0007669"/>
    <property type="project" value="TreeGrafter"/>
</dbReference>
<name>A0A3Q3EFN6_9LABR</name>
<dbReference type="InterPro" id="IPR013766">
    <property type="entry name" value="Thioredoxin_domain"/>
</dbReference>
<feature type="chain" id="PRO_5018753263" description="Thioredoxin domain-containing protein" evidence="1">
    <location>
        <begin position="25"/>
        <end position="81"/>
    </location>
</feature>
<evidence type="ECO:0000313" key="3">
    <source>
        <dbReference type="Ensembl" id="ENSLBEP00000006173.1"/>
    </source>
</evidence>
<dbReference type="GO" id="GO:0016971">
    <property type="term" value="F:flavin-dependent sulfhydryl oxidase activity"/>
    <property type="evidence" value="ECO:0007669"/>
    <property type="project" value="InterPro"/>
</dbReference>
<sequence>SLKLFVVGWIGLCFCLVFPSFADAGLYSASDQVIVLSPDNVDSVLVNSTAALVVEFYASWCGHCVNFSPYYKSLARDINGT</sequence>
<dbReference type="Pfam" id="PF00085">
    <property type="entry name" value="Thioredoxin"/>
    <property type="match status" value="1"/>
</dbReference>
<evidence type="ECO:0000256" key="1">
    <source>
        <dbReference type="SAM" id="SignalP"/>
    </source>
</evidence>
<dbReference type="InterPro" id="IPR017937">
    <property type="entry name" value="Thioredoxin_CS"/>
</dbReference>
<dbReference type="InterPro" id="IPR036249">
    <property type="entry name" value="Thioredoxin-like_sf"/>
</dbReference>
<feature type="signal peptide" evidence="1">
    <location>
        <begin position="1"/>
        <end position="24"/>
    </location>
</feature>